<comment type="caution">
    <text evidence="2">The sequence shown here is derived from an EMBL/GenBank/DDBJ whole genome shotgun (WGS) entry which is preliminary data.</text>
</comment>
<protein>
    <submittedName>
        <fullName evidence="2">Crooked neck protein</fullName>
    </submittedName>
</protein>
<proteinExistence type="predicted"/>
<feature type="region of interest" description="Disordered" evidence="1">
    <location>
        <begin position="28"/>
        <end position="61"/>
    </location>
</feature>
<gene>
    <name evidence="2" type="ORF">STAS_31226</name>
</gene>
<dbReference type="EMBL" id="BKCP01010626">
    <property type="protein sequence ID" value="GER53694.1"/>
    <property type="molecule type" value="Genomic_DNA"/>
</dbReference>
<evidence type="ECO:0000256" key="1">
    <source>
        <dbReference type="SAM" id="MobiDB-lite"/>
    </source>
</evidence>
<organism evidence="2 3">
    <name type="scientific">Striga asiatica</name>
    <name type="common">Asiatic witchweed</name>
    <name type="synonym">Buchnera asiatica</name>
    <dbReference type="NCBI Taxonomy" id="4170"/>
    <lineage>
        <taxon>Eukaryota</taxon>
        <taxon>Viridiplantae</taxon>
        <taxon>Streptophyta</taxon>
        <taxon>Embryophyta</taxon>
        <taxon>Tracheophyta</taxon>
        <taxon>Spermatophyta</taxon>
        <taxon>Magnoliopsida</taxon>
        <taxon>eudicotyledons</taxon>
        <taxon>Gunneridae</taxon>
        <taxon>Pentapetalae</taxon>
        <taxon>asterids</taxon>
        <taxon>lamiids</taxon>
        <taxon>Lamiales</taxon>
        <taxon>Orobanchaceae</taxon>
        <taxon>Buchnereae</taxon>
        <taxon>Striga</taxon>
    </lineage>
</organism>
<accession>A0A5A7RBH7</accession>
<dbReference type="Proteomes" id="UP000325081">
    <property type="component" value="Unassembled WGS sequence"/>
</dbReference>
<name>A0A5A7RBH7_STRAF</name>
<evidence type="ECO:0000313" key="2">
    <source>
        <dbReference type="EMBL" id="GER53694.1"/>
    </source>
</evidence>
<reference evidence="3" key="1">
    <citation type="journal article" date="2019" name="Curr. Biol.">
        <title>Genome Sequence of Striga asiatica Provides Insight into the Evolution of Plant Parasitism.</title>
        <authorList>
            <person name="Yoshida S."/>
            <person name="Kim S."/>
            <person name="Wafula E.K."/>
            <person name="Tanskanen J."/>
            <person name="Kim Y.M."/>
            <person name="Honaas L."/>
            <person name="Yang Z."/>
            <person name="Spallek T."/>
            <person name="Conn C.E."/>
            <person name="Ichihashi Y."/>
            <person name="Cheong K."/>
            <person name="Cui S."/>
            <person name="Der J.P."/>
            <person name="Gundlach H."/>
            <person name="Jiao Y."/>
            <person name="Hori C."/>
            <person name="Ishida J.K."/>
            <person name="Kasahara H."/>
            <person name="Kiba T."/>
            <person name="Kim M.S."/>
            <person name="Koo N."/>
            <person name="Laohavisit A."/>
            <person name="Lee Y.H."/>
            <person name="Lumba S."/>
            <person name="McCourt P."/>
            <person name="Mortimer J.C."/>
            <person name="Mutuku J.M."/>
            <person name="Nomura T."/>
            <person name="Sasaki-Sekimoto Y."/>
            <person name="Seto Y."/>
            <person name="Wang Y."/>
            <person name="Wakatake T."/>
            <person name="Sakakibara H."/>
            <person name="Demura T."/>
            <person name="Yamaguchi S."/>
            <person name="Yoneyama K."/>
            <person name="Manabe R.I."/>
            <person name="Nelson D.C."/>
            <person name="Schulman A.H."/>
            <person name="Timko M.P."/>
            <person name="dePamphilis C.W."/>
            <person name="Choi D."/>
            <person name="Shirasu K."/>
        </authorList>
    </citation>
    <scope>NUCLEOTIDE SEQUENCE [LARGE SCALE GENOMIC DNA]</scope>
    <source>
        <strain evidence="3">cv. UVA1</strain>
    </source>
</reference>
<keyword evidence="3" id="KW-1185">Reference proteome</keyword>
<evidence type="ECO:0000313" key="3">
    <source>
        <dbReference type="Proteomes" id="UP000325081"/>
    </source>
</evidence>
<sequence length="107" mass="12558">MNFFSFRTSSHRWIFEIHLERICLQKRASEKSSMASRCGNSGNPTRREAKSNPVASKQGVHHVPIERGLQVDNLIVQCRVIEDRDRRWQRDRSWAWGKYGDVDCARN</sequence>
<feature type="compositionally biased region" description="Polar residues" evidence="1">
    <location>
        <begin position="31"/>
        <end position="44"/>
    </location>
</feature>
<dbReference type="AlphaFoldDB" id="A0A5A7RBH7"/>